<dbReference type="Proteomes" id="UP000239589">
    <property type="component" value="Unassembled WGS sequence"/>
</dbReference>
<keyword evidence="6 11" id="KW-1133">Transmembrane helix</keyword>
<feature type="transmembrane region" description="Helical" evidence="11">
    <location>
        <begin position="241"/>
        <end position="261"/>
    </location>
</feature>
<keyword evidence="8" id="KW-0406">Ion transport</keyword>
<dbReference type="GO" id="GO:0006814">
    <property type="term" value="P:sodium ion transport"/>
    <property type="evidence" value="ECO:0007669"/>
    <property type="project" value="UniProtKB-KW"/>
</dbReference>
<feature type="transmembrane region" description="Helical" evidence="11">
    <location>
        <begin position="138"/>
        <end position="159"/>
    </location>
</feature>
<feature type="domain" description="Cation/H+ exchanger transmembrane" evidence="12">
    <location>
        <begin position="39"/>
        <end position="438"/>
    </location>
</feature>
<evidence type="ECO:0000256" key="5">
    <source>
        <dbReference type="ARBA" id="ARBA00022692"/>
    </source>
</evidence>
<comment type="similarity">
    <text evidence="2">Belongs to the monovalent cation:proton antiporter 2 (CPA2) transporter (TC 2.A.37) family.</text>
</comment>
<dbReference type="GO" id="GO:0015297">
    <property type="term" value="F:antiporter activity"/>
    <property type="evidence" value="ECO:0007669"/>
    <property type="project" value="UniProtKB-KW"/>
</dbReference>
<protein>
    <submittedName>
        <fullName evidence="13">Sodium:proton antiporter</fullName>
    </submittedName>
</protein>
<evidence type="ECO:0000256" key="4">
    <source>
        <dbReference type="ARBA" id="ARBA00022449"/>
    </source>
</evidence>
<sequence>MPFTSAINLSIPLLATATETADSSMVLAAVLLSLVVIYFASKLGGELSNKVGLPPVLGELVGGVLVGVSVLHLLVFPEGGTDTSNSLIMYFLQTTAGLTPEATPQVFAAQSEVISILSELGVIILLFEIGLESNLKDLMAVGIQAFVVASAGVIVPFAAGTVGLMTIFGISAIPAIFAGAALTATSIGITSKVLSEIGRLNSKEGQIILGAAVIDDILGIIVLAVVGSLAKDGVVDVGNVIYLIISASVFLIGAIVLGNVFNKSFVAIADKLKTRGELVIPAFIFAFIMAYLASVIHLEAILGAFAAGLVLEETDKRKELQKQVIPIADMLVPVFFVTVGAKTDLGVLNPAIPTNQEGLIMAIFLIIVAIIGKVVTGLTVFGQPGINRLAIGVGMIPRGEVGLIFAGVGAASGVLSKPLGAAIIMMVILTTFIAPPLLRLVFPDSDTATNLDNNLGESLAAEPPQTLITTKDD</sequence>
<keyword evidence="14" id="KW-1185">Reference proteome</keyword>
<feature type="transmembrane region" description="Helical" evidence="11">
    <location>
        <begin position="20"/>
        <end position="40"/>
    </location>
</feature>
<proteinExistence type="inferred from homology"/>
<feature type="transmembrane region" description="Helical" evidence="11">
    <location>
        <begin position="165"/>
        <end position="187"/>
    </location>
</feature>
<organism evidence="13 14">
    <name type="scientific">Cuspidothrix issatschenkoi CHARLIE-1</name>
    <dbReference type="NCBI Taxonomy" id="2052836"/>
    <lineage>
        <taxon>Bacteria</taxon>
        <taxon>Bacillati</taxon>
        <taxon>Cyanobacteriota</taxon>
        <taxon>Cyanophyceae</taxon>
        <taxon>Nostocales</taxon>
        <taxon>Aphanizomenonaceae</taxon>
        <taxon>Cuspidothrix</taxon>
    </lineage>
</organism>
<feature type="transmembrane region" description="Helical" evidence="11">
    <location>
        <begin position="389"/>
        <end position="415"/>
    </location>
</feature>
<evidence type="ECO:0000256" key="9">
    <source>
        <dbReference type="ARBA" id="ARBA00023136"/>
    </source>
</evidence>
<dbReference type="InterPro" id="IPR006153">
    <property type="entry name" value="Cation/H_exchanger_TM"/>
</dbReference>
<evidence type="ECO:0000256" key="8">
    <source>
        <dbReference type="ARBA" id="ARBA00023065"/>
    </source>
</evidence>
<dbReference type="GO" id="GO:1902600">
    <property type="term" value="P:proton transmembrane transport"/>
    <property type="evidence" value="ECO:0007669"/>
    <property type="project" value="InterPro"/>
</dbReference>
<keyword evidence="4" id="KW-0050">Antiport</keyword>
<feature type="transmembrane region" description="Helical" evidence="11">
    <location>
        <begin position="421"/>
        <end position="442"/>
    </location>
</feature>
<dbReference type="OrthoDB" id="9793589at2"/>
<feature type="transmembrane region" description="Helical" evidence="11">
    <location>
        <begin position="359"/>
        <end position="382"/>
    </location>
</feature>
<comment type="subcellular location">
    <subcellularLocation>
        <location evidence="1">Membrane</location>
        <topology evidence="1">Multi-pass membrane protein</topology>
    </subcellularLocation>
</comment>
<keyword evidence="9 11" id="KW-0472">Membrane</keyword>
<evidence type="ECO:0000313" key="14">
    <source>
        <dbReference type="Proteomes" id="UP000239589"/>
    </source>
</evidence>
<dbReference type="PANTHER" id="PTHR43562:SF3">
    <property type="entry name" value="SODIUM ION_PROTON EXCHANGER (EUROFUNG)"/>
    <property type="match status" value="1"/>
</dbReference>
<reference evidence="13 14" key="1">
    <citation type="submission" date="2018-02" db="EMBL/GenBank/DDBJ databases">
        <title>Discovery of a pederin family compound in a non-symbiotic bloom-forming cyanobacterium.</title>
        <authorList>
            <person name="Kust A."/>
            <person name="Mares J."/>
            <person name="Jokela J."/>
            <person name="Urajova P."/>
            <person name="Hajek J."/>
            <person name="Saurav K."/>
            <person name="Voracova K."/>
            <person name="Fewer D.P."/>
            <person name="Haapaniemi E."/>
            <person name="Permi P."/>
            <person name="Rehakova K."/>
            <person name="Sivonen K."/>
            <person name="Hrouzek P."/>
        </authorList>
    </citation>
    <scope>NUCLEOTIDE SEQUENCE [LARGE SCALE GENOMIC DNA]</scope>
    <source>
        <strain evidence="13 14">CHARLIE-1</strain>
    </source>
</reference>
<evidence type="ECO:0000256" key="1">
    <source>
        <dbReference type="ARBA" id="ARBA00004141"/>
    </source>
</evidence>
<gene>
    <name evidence="13" type="ORF">CUN59_04495</name>
</gene>
<dbReference type="GO" id="GO:0016020">
    <property type="term" value="C:membrane"/>
    <property type="evidence" value="ECO:0007669"/>
    <property type="project" value="UniProtKB-SubCell"/>
</dbReference>
<evidence type="ECO:0000313" key="13">
    <source>
        <dbReference type="EMBL" id="PPJ64490.1"/>
    </source>
</evidence>
<keyword evidence="3" id="KW-0813">Transport</keyword>
<evidence type="ECO:0000256" key="2">
    <source>
        <dbReference type="ARBA" id="ARBA00005551"/>
    </source>
</evidence>
<dbReference type="InterPro" id="IPR038770">
    <property type="entry name" value="Na+/solute_symporter_sf"/>
</dbReference>
<dbReference type="EMBL" id="PGEM01000026">
    <property type="protein sequence ID" value="PPJ64490.1"/>
    <property type="molecule type" value="Genomic_DNA"/>
</dbReference>
<evidence type="ECO:0000256" key="10">
    <source>
        <dbReference type="ARBA" id="ARBA00023201"/>
    </source>
</evidence>
<feature type="transmembrane region" description="Helical" evidence="11">
    <location>
        <begin position="207"/>
        <end position="229"/>
    </location>
</feature>
<dbReference type="AlphaFoldDB" id="A0A2S6CY30"/>
<feature type="transmembrane region" description="Helical" evidence="11">
    <location>
        <begin position="282"/>
        <end position="311"/>
    </location>
</feature>
<evidence type="ECO:0000259" key="12">
    <source>
        <dbReference type="Pfam" id="PF00999"/>
    </source>
</evidence>
<dbReference type="PANTHER" id="PTHR43562">
    <property type="entry name" value="NAPA-TYPE SODIUM/HYDROGEN ANTIPORTER"/>
    <property type="match status" value="1"/>
</dbReference>
<name>A0A2S6CY30_9CYAN</name>
<evidence type="ECO:0000256" key="3">
    <source>
        <dbReference type="ARBA" id="ARBA00022448"/>
    </source>
</evidence>
<dbReference type="Pfam" id="PF00999">
    <property type="entry name" value="Na_H_Exchanger"/>
    <property type="match status" value="1"/>
</dbReference>
<evidence type="ECO:0000256" key="7">
    <source>
        <dbReference type="ARBA" id="ARBA00023053"/>
    </source>
</evidence>
<dbReference type="RefSeq" id="WP_104386711.1">
    <property type="nucleotide sequence ID" value="NZ_PGEM01000026.1"/>
</dbReference>
<feature type="transmembrane region" description="Helical" evidence="11">
    <location>
        <begin position="52"/>
        <end position="75"/>
    </location>
</feature>
<feature type="transmembrane region" description="Helical" evidence="11">
    <location>
        <begin position="113"/>
        <end position="131"/>
    </location>
</feature>
<keyword evidence="5 11" id="KW-0812">Transmembrane</keyword>
<comment type="caution">
    <text evidence="13">The sequence shown here is derived from an EMBL/GenBank/DDBJ whole genome shotgun (WGS) entry which is preliminary data.</text>
</comment>
<keyword evidence="10" id="KW-0739">Sodium transport</keyword>
<evidence type="ECO:0000256" key="11">
    <source>
        <dbReference type="SAM" id="Phobius"/>
    </source>
</evidence>
<evidence type="ECO:0000256" key="6">
    <source>
        <dbReference type="ARBA" id="ARBA00022989"/>
    </source>
</evidence>
<dbReference type="Gene3D" id="1.20.1530.20">
    <property type="match status" value="1"/>
</dbReference>
<keyword evidence="7" id="KW-0915">Sodium</keyword>
<accession>A0A2S6CY30</accession>